<dbReference type="SMART" id="SM00399">
    <property type="entry name" value="ZnF_C4"/>
    <property type="match status" value="1"/>
</dbReference>
<name>A0AAD9V1Y9_ACRCE</name>
<dbReference type="Gene3D" id="3.30.50.10">
    <property type="entry name" value="Erythroid Transcription Factor GATA-1, subunit A"/>
    <property type="match status" value="1"/>
</dbReference>
<evidence type="ECO:0000256" key="10">
    <source>
        <dbReference type="SAM" id="MobiDB-lite"/>
    </source>
</evidence>
<dbReference type="PROSITE" id="PS00031">
    <property type="entry name" value="NUCLEAR_REC_DBD_1"/>
    <property type="match status" value="1"/>
</dbReference>
<dbReference type="InterPro" id="IPR000536">
    <property type="entry name" value="Nucl_hrmn_rcpt_lig-bd"/>
</dbReference>
<organism evidence="13 14">
    <name type="scientific">Acropora cervicornis</name>
    <name type="common">Staghorn coral</name>
    <dbReference type="NCBI Taxonomy" id="6130"/>
    <lineage>
        <taxon>Eukaryota</taxon>
        <taxon>Metazoa</taxon>
        <taxon>Cnidaria</taxon>
        <taxon>Anthozoa</taxon>
        <taxon>Hexacorallia</taxon>
        <taxon>Scleractinia</taxon>
        <taxon>Astrocoeniina</taxon>
        <taxon>Acroporidae</taxon>
        <taxon>Acropora</taxon>
    </lineage>
</organism>
<evidence type="ECO:0000256" key="9">
    <source>
        <dbReference type="RuleBase" id="RU004334"/>
    </source>
</evidence>
<evidence type="ECO:0000256" key="6">
    <source>
        <dbReference type="ARBA" id="ARBA00023163"/>
    </source>
</evidence>
<evidence type="ECO:0000256" key="3">
    <source>
        <dbReference type="ARBA" id="ARBA00022833"/>
    </source>
</evidence>
<dbReference type="PROSITE" id="PS51843">
    <property type="entry name" value="NR_LBD"/>
    <property type="match status" value="1"/>
</dbReference>
<comment type="similarity">
    <text evidence="9">Belongs to the nuclear hormone receptor family.</text>
</comment>
<dbReference type="PRINTS" id="PR00047">
    <property type="entry name" value="STROIDFINGER"/>
</dbReference>
<dbReference type="InterPro" id="IPR001628">
    <property type="entry name" value="Znf_hrmn_rcpt"/>
</dbReference>
<sequence length="359" mass="41003">MEICSVCGDHSTGRHYGANTCEGCKLFFKRSIKKQLYYTCRVTGCCPVNKRYRNSCQYCRMKKCLRVGMKREAVQQTRAQDFEKGRRRTRRHQTKSDIRRETDFVSLSDFVCHLQAVEPYQTPRTSKNEARSTSEESDAYVVDSANAAPKLAVSENTTEIAARLLFMSIHWAKDVRHFSELSHFDQVVLLQENWYKLFVINLVQWAMPFEIAPLVADVVEKTPSQHLDGFLHNLGKLNEVVCKFLHLELDRAEFCLMKALALFNPDIDQLTDAVQVQAVQNKTRNALEEYLRMHRAHAPNRLGQLLIKLTSICAVDPKMLEHVFFNKLIGGAAINGLVDDILRANYLSSHSNAKGTTTV</sequence>
<dbReference type="InterPro" id="IPR001723">
    <property type="entry name" value="Nuclear_hrmn_rcpt"/>
</dbReference>
<dbReference type="AlphaFoldDB" id="A0AAD9V1Y9"/>
<comment type="caution">
    <text evidence="13">The sequence shown here is derived from an EMBL/GenBank/DDBJ whole genome shotgun (WGS) entry which is preliminary data.</text>
</comment>
<dbReference type="GO" id="GO:0005634">
    <property type="term" value="C:nucleus"/>
    <property type="evidence" value="ECO:0007669"/>
    <property type="project" value="UniProtKB-SubCell"/>
</dbReference>
<feature type="domain" description="NR LBD" evidence="12">
    <location>
        <begin position="106"/>
        <end position="345"/>
    </location>
</feature>
<dbReference type="PANTHER" id="PTHR24083">
    <property type="entry name" value="NUCLEAR HORMONE RECEPTOR"/>
    <property type="match status" value="1"/>
</dbReference>
<accession>A0AAD9V1Y9</accession>
<dbReference type="Gene3D" id="1.10.565.10">
    <property type="entry name" value="Retinoid X Receptor"/>
    <property type="match status" value="1"/>
</dbReference>
<dbReference type="PROSITE" id="PS51030">
    <property type="entry name" value="NUCLEAR_REC_DBD_2"/>
    <property type="match status" value="1"/>
</dbReference>
<feature type="domain" description="Nuclear receptor" evidence="11">
    <location>
        <begin position="1"/>
        <end position="76"/>
    </location>
</feature>
<dbReference type="SMART" id="SM00430">
    <property type="entry name" value="HOLI"/>
    <property type="match status" value="1"/>
</dbReference>
<proteinExistence type="inferred from homology"/>
<keyword evidence="5 9" id="KW-0238">DNA-binding</keyword>
<feature type="region of interest" description="Disordered" evidence="10">
    <location>
        <begin position="79"/>
        <end position="98"/>
    </location>
</feature>
<evidence type="ECO:0000256" key="2">
    <source>
        <dbReference type="ARBA" id="ARBA00022771"/>
    </source>
</evidence>
<protein>
    <submittedName>
        <fullName evidence="13">Nuclear receptor subfamily 2 group F member 1-A</fullName>
    </submittedName>
</protein>
<dbReference type="SUPFAM" id="SSF48508">
    <property type="entry name" value="Nuclear receptor ligand-binding domain"/>
    <property type="match status" value="1"/>
</dbReference>
<keyword evidence="6 9" id="KW-0804">Transcription</keyword>
<evidence type="ECO:0000259" key="11">
    <source>
        <dbReference type="PROSITE" id="PS51030"/>
    </source>
</evidence>
<keyword evidence="4 9" id="KW-0805">Transcription regulation</keyword>
<evidence type="ECO:0000256" key="5">
    <source>
        <dbReference type="ARBA" id="ARBA00023125"/>
    </source>
</evidence>
<evidence type="ECO:0000313" key="14">
    <source>
        <dbReference type="Proteomes" id="UP001249851"/>
    </source>
</evidence>
<evidence type="ECO:0000256" key="4">
    <source>
        <dbReference type="ARBA" id="ARBA00023015"/>
    </source>
</evidence>
<dbReference type="PRINTS" id="PR00398">
    <property type="entry name" value="STRDHORMONER"/>
</dbReference>
<dbReference type="CDD" id="cd06916">
    <property type="entry name" value="NR_DBD_like"/>
    <property type="match status" value="1"/>
</dbReference>
<evidence type="ECO:0000256" key="1">
    <source>
        <dbReference type="ARBA" id="ARBA00022723"/>
    </source>
</evidence>
<dbReference type="Proteomes" id="UP001249851">
    <property type="component" value="Unassembled WGS sequence"/>
</dbReference>
<reference evidence="13" key="1">
    <citation type="journal article" date="2023" name="G3 (Bethesda)">
        <title>Whole genome assembly and annotation of the endangered Caribbean coral Acropora cervicornis.</title>
        <authorList>
            <person name="Selwyn J.D."/>
            <person name="Vollmer S.V."/>
        </authorList>
    </citation>
    <scope>NUCLEOTIDE SEQUENCE</scope>
    <source>
        <strain evidence="13">K2</strain>
    </source>
</reference>
<gene>
    <name evidence="13" type="ORF">P5673_019348</name>
</gene>
<keyword evidence="8 9" id="KW-0539">Nucleus</keyword>
<keyword evidence="7 9" id="KW-0675">Receptor</keyword>
<dbReference type="InterPro" id="IPR035500">
    <property type="entry name" value="NHR-like_dom_sf"/>
</dbReference>
<dbReference type="EMBL" id="JARQWQ010000045">
    <property type="protein sequence ID" value="KAK2558226.1"/>
    <property type="molecule type" value="Genomic_DNA"/>
</dbReference>
<dbReference type="SUPFAM" id="SSF57716">
    <property type="entry name" value="Glucocorticoid receptor-like (DNA-binding domain)"/>
    <property type="match status" value="1"/>
</dbReference>
<evidence type="ECO:0000256" key="8">
    <source>
        <dbReference type="ARBA" id="ARBA00023242"/>
    </source>
</evidence>
<evidence type="ECO:0000256" key="7">
    <source>
        <dbReference type="ARBA" id="ARBA00023170"/>
    </source>
</evidence>
<dbReference type="InterPro" id="IPR013088">
    <property type="entry name" value="Znf_NHR/GATA"/>
</dbReference>
<keyword evidence="14" id="KW-1185">Reference proteome</keyword>
<dbReference type="GO" id="GO:0043565">
    <property type="term" value="F:sequence-specific DNA binding"/>
    <property type="evidence" value="ECO:0007669"/>
    <property type="project" value="InterPro"/>
</dbReference>
<keyword evidence="2 9" id="KW-0863">Zinc-finger</keyword>
<reference evidence="13" key="2">
    <citation type="journal article" date="2023" name="Science">
        <title>Genomic signatures of disease resistance in endangered staghorn corals.</title>
        <authorList>
            <person name="Vollmer S.V."/>
            <person name="Selwyn J.D."/>
            <person name="Despard B.A."/>
            <person name="Roesel C.L."/>
        </authorList>
    </citation>
    <scope>NUCLEOTIDE SEQUENCE</scope>
    <source>
        <strain evidence="13">K2</strain>
    </source>
</reference>
<dbReference type="GO" id="GO:0003700">
    <property type="term" value="F:DNA-binding transcription factor activity"/>
    <property type="evidence" value="ECO:0007669"/>
    <property type="project" value="InterPro"/>
</dbReference>
<keyword evidence="3 9" id="KW-0862">Zinc</keyword>
<dbReference type="InterPro" id="IPR050274">
    <property type="entry name" value="Nuclear_hormone_rcpt_NR2"/>
</dbReference>
<dbReference type="Pfam" id="PF00105">
    <property type="entry name" value="zf-C4"/>
    <property type="match status" value="1"/>
</dbReference>
<evidence type="ECO:0000259" key="12">
    <source>
        <dbReference type="PROSITE" id="PS51843"/>
    </source>
</evidence>
<dbReference type="Pfam" id="PF00104">
    <property type="entry name" value="Hormone_recep"/>
    <property type="match status" value="1"/>
</dbReference>
<evidence type="ECO:0000313" key="13">
    <source>
        <dbReference type="EMBL" id="KAK2558226.1"/>
    </source>
</evidence>
<keyword evidence="1 9" id="KW-0479">Metal-binding</keyword>
<comment type="subcellular location">
    <subcellularLocation>
        <location evidence="9">Nucleus</location>
    </subcellularLocation>
</comment>
<dbReference type="GO" id="GO:0008270">
    <property type="term" value="F:zinc ion binding"/>
    <property type="evidence" value="ECO:0007669"/>
    <property type="project" value="UniProtKB-KW"/>
</dbReference>